<dbReference type="SUPFAM" id="SSF48371">
    <property type="entry name" value="ARM repeat"/>
    <property type="match status" value="1"/>
</dbReference>
<dbReference type="InterPro" id="IPR011989">
    <property type="entry name" value="ARM-like"/>
</dbReference>
<dbReference type="InterPro" id="IPR040122">
    <property type="entry name" value="Importin_beta"/>
</dbReference>
<proteinExistence type="predicted"/>
<evidence type="ECO:0000256" key="1">
    <source>
        <dbReference type="ARBA" id="ARBA00004496"/>
    </source>
</evidence>
<evidence type="ECO:0000313" key="6">
    <source>
        <dbReference type="EMBL" id="GAV58468.1"/>
    </source>
</evidence>
<evidence type="ECO:0000256" key="2">
    <source>
        <dbReference type="ARBA" id="ARBA00022448"/>
    </source>
</evidence>
<dbReference type="OrthoDB" id="904351at2759"/>
<dbReference type="InterPro" id="IPR016024">
    <property type="entry name" value="ARM-type_fold"/>
</dbReference>
<keyword evidence="5" id="KW-0653">Protein transport</keyword>
<protein>
    <submittedName>
        <fullName evidence="6">Uncharacterized protein</fullName>
    </submittedName>
</protein>
<dbReference type="Proteomes" id="UP000187406">
    <property type="component" value="Unassembled WGS sequence"/>
</dbReference>
<dbReference type="Gene3D" id="1.25.10.10">
    <property type="entry name" value="Leucine-rich Repeat Variant"/>
    <property type="match status" value="2"/>
</dbReference>
<reference evidence="7" key="1">
    <citation type="submission" date="2016-04" db="EMBL/GenBank/DDBJ databases">
        <title>Cephalotus genome sequencing.</title>
        <authorList>
            <person name="Fukushima K."/>
            <person name="Hasebe M."/>
            <person name="Fang X."/>
        </authorList>
    </citation>
    <scope>NUCLEOTIDE SEQUENCE [LARGE SCALE GENOMIC DNA]</scope>
    <source>
        <strain evidence="7">cv. St1</strain>
    </source>
</reference>
<comment type="caution">
    <text evidence="6">The sequence shown here is derived from an EMBL/GenBank/DDBJ whole genome shotgun (WGS) entry which is preliminary data.</text>
</comment>
<keyword evidence="2" id="KW-0813">Transport</keyword>
<evidence type="ECO:0000256" key="3">
    <source>
        <dbReference type="ARBA" id="ARBA00022490"/>
    </source>
</evidence>
<evidence type="ECO:0000256" key="4">
    <source>
        <dbReference type="ARBA" id="ARBA00022737"/>
    </source>
</evidence>
<evidence type="ECO:0000313" key="7">
    <source>
        <dbReference type="Proteomes" id="UP000187406"/>
    </source>
</evidence>
<organism evidence="6 7">
    <name type="scientific">Cephalotus follicularis</name>
    <name type="common">Albany pitcher plant</name>
    <dbReference type="NCBI Taxonomy" id="3775"/>
    <lineage>
        <taxon>Eukaryota</taxon>
        <taxon>Viridiplantae</taxon>
        <taxon>Streptophyta</taxon>
        <taxon>Embryophyta</taxon>
        <taxon>Tracheophyta</taxon>
        <taxon>Spermatophyta</taxon>
        <taxon>Magnoliopsida</taxon>
        <taxon>eudicotyledons</taxon>
        <taxon>Gunneridae</taxon>
        <taxon>Pentapetalae</taxon>
        <taxon>rosids</taxon>
        <taxon>fabids</taxon>
        <taxon>Oxalidales</taxon>
        <taxon>Cephalotaceae</taxon>
        <taxon>Cephalotus</taxon>
    </lineage>
</organism>
<dbReference type="AlphaFoldDB" id="A0A1Q3ARW2"/>
<comment type="subcellular location">
    <subcellularLocation>
        <location evidence="1">Cytoplasm</location>
    </subcellularLocation>
</comment>
<keyword evidence="3" id="KW-0963">Cytoplasm</keyword>
<gene>
    <name evidence="6" type="ORF">CFOL_v3_02002</name>
</gene>
<sequence length="361" mass="40769">MFMNAQDWKMRHAGINMLAAIAKECSHEMVLKEDYMEQAMTRIIRSFRDPHPRVCYAAFNFMQLPLDVVLVMLILHHPRIVPALANALDQTLNARVKEKVAAAVLFYIKNITPDLSTLHVYVDDIMTKLLPFLQFHNNTVKGRSTALCIFNTVAEQYKEIASKHCANYVPILLEACDDKNSEIKQEATRAIRISAEFGGLEFKPFVKQAMHRLSGVLGCPNRSYSQDLKAYDIAVSALGKICEFHRNSIEAAKLLPTWLSLLPVKDDLIEAKIVHEQVCSMVENSDKELFGPNNQYLPKIISVFLEVISIGNDLATAETIRRMTCLVRKLWQNLPLTALDTIITSLNAQQQASLRSILLVS</sequence>
<dbReference type="EMBL" id="BDDD01000069">
    <property type="protein sequence ID" value="GAV58468.1"/>
    <property type="molecule type" value="Genomic_DNA"/>
</dbReference>
<accession>A0A1Q3ARW2</accession>
<dbReference type="PANTHER" id="PTHR10527">
    <property type="entry name" value="IMPORTIN BETA"/>
    <property type="match status" value="1"/>
</dbReference>
<evidence type="ECO:0000256" key="5">
    <source>
        <dbReference type="ARBA" id="ARBA00022927"/>
    </source>
</evidence>
<keyword evidence="4" id="KW-0677">Repeat</keyword>
<dbReference type="STRING" id="3775.A0A1Q3ARW2"/>
<keyword evidence="7" id="KW-1185">Reference proteome</keyword>
<name>A0A1Q3ARW2_CEPFO</name>
<dbReference type="GO" id="GO:0006606">
    <property type="term" value="P:protein import into nucleus"/>
    <property type="evidence" value="ECO:0007669"/>
    <property type="project" value="InterPro"/>
</dbReference>
<dbReference type="InParanoid" id="A0A1Q3ARW2"/>
<dbReference type="GO" id="GO:0005737">
    <property type="term" value="C:cytoplasm"/>
    <property type="evidence" value="ECO:0007669"/>
    <property type="project" value="UniProtKB-SubCell"/>
</dbReference>